<comment type="caution">
    <text evidence="5">The sequence shown here is derived from an EMBL/GenBank/DDBJ whole genome shotgun (WGS) entry which is preliminary data.</text>
</comment>
<reference evidence="5 6" key="1">
    <citation type="submission" date="2019-03" db="EMBL/GenBank/DDBJ databases">
        <title>Single cell metagenomics reveals metabolic interactions within the superorganism composed of flagellate Streblomastix strix and complex community of Bacteroidetes bacteria on its surface.</title>
        <authorList>
            <person name="Treitli S.C."/>
            <person name="Kolisko M."/>
            <person name="Husnik F."/>
            <person name="Keeling P."/>
            <person name="Hampl V."/>
        </authorList>
    </citation>
    <scope>NUCLEOTIDE SEQUENCE [LARGE SCALE GENOMIC DNA]</scope>
    <source>
        <strain evidence="5">ST1C</strain>
    </source>
</reference>
<feature type="coiled-coil region" evidence="3">
    <location>
        <begin position="163"/>
        <end position="190"/>
    </location>
</feature>
<sequence length="193" mass="21573">MTLSQSQLPGVQKESRGPTLFVYNLPANYSEETLQQIFQPYGSLTQVSVAREKNNQSSRGFGFVSYDSYNSAMNAIQNLNGAIVEGKQLQVSFKTEKMTKLPDRRGGGGDFYGSGRMNGGGNQMRQQMPQGGGFNQMGSITPIQPQVWPNQNRPRSDNNQATIMNLQDKINDLTMQLVERDRRIDDLTEQNRG</sequence>
<dbReference type="SUPFAM" id="SSF54928">
    <property type="entry name" value="RNA-binding domain, RBD"/>
    <property type="match status" value="1"/>
</dbReference>
<dbReference type="OrthoDB" id="266020at2759"/>
<evidence type="ECO:0000256" key="3">
    <source>
        <dbReference type="SAM" id="Coils"/>
    </source>
</evidence>
<protein>
    <recommendedName>
        <fullName evidence="4">RRM domain-containing protein</fullName>
    </recommendedName>
</protein>
<dbReference type="SMART" id="SM00360">
    <property type="entry name" value="RRM"/>
    <property type="match status" value="1"/>
</dbReference>
<keyword evidence="3" id="KW-0175">Coiled coil</keyword>
<dbReference type="EMBL" id="SNRW01004699">
    <property type="protein sequence ID" value="KAA6386672.1"/>
    <property type="molecule type" value="Genomic_DNA"/>
</dbReference>
<dbReference type="InterPro" id="IPR000504">
    <property type="entry name" value="RRM_dom"/>
</dbReference>
<dbReference type="PANTHER" id="PTHR48027">
    <property type="entry name" value="HETEROGENEOUS NUCLEAR RIBONUCLEOPROTEIN 87F-RELATED"/>
    <property type="match status" value="1"/>
</dbReference>
<dbReference type="Gene3D" id="3.30.70.330">
    <property type="match status" value="1"/>
</dbReference>
<accession>A0A5J4VW06</accession>
<proteinExistence type="predicted"/>
<evidence type="ECO:0000256" key="2">
    <source>
        <dbReference type="PROSITE-ProRule" id="PRU00176"/>
    </source>
</evidence>
<gene>
    <name evidence="5" type="ORF">EZS28_017799</name>
</gene>
<dbReference type="AlphaFoldDB" id="A0A5J4VW06"/>
<feature type="domain" description="RRM" evidence="4">
    <location>
        <begin position="18"/>
        <end position="96"/>
    </location>
</feature>
<dbReference type="Pfam" id="PF00076">
    <property type="entry name" value="RRM_1"/>
    <property type="match status" value="1"/>
</dbReference>
<name>A0A5J4VW06_9EUKA</name>
<keyword evidence="1 2" id="KW-0694">RNA-binding</keyword>
<dbReference type="InterPro" id="IPR052462">
    <property type="entry name" value="SLIRP/GR-RBP-like"/>
</dbReference>
<evidence type="ECO:0000256" key="1">
    <source>
        <dbReference type="ARBA" id="ARBA00022884"/>
    </source>
</evidence>
<dbReference type="Proteomes" id="UP000324800">
    <property type="component" value="Unassembled WGS sequence"/>
</dbReference>
<organism evidence="5 6">
    <name type="scientific">Streblomastix strix</name>
    <dbReference type="NCBI Taxonomy" id="222440"/>
    <lineage>
        <taxon>Eukaryota</taxon>
        <taxon>Metamonada</taxon>
        <taxon>Preaxostyla</taxon>
        <taxon>Oxymonadida</taxon>
        <taxon>Streblomastigidae</taxon>
        <taxon>Streblomastix</taxon>
    </lineage>
</organism>
<evidence type="ECO:0000259" key="4">
    <source>
        <dbReference type="PROSITE" id="PS50102"/>
    </source>
</evidence>
<evidence type="ECO:0000313" key="6">
    <source>
        <dbReference type="Proteomes" id="UP000324800"/>
    </source>
</evidence>
<dbReference type="InterPro" id="IPR012677">
    <property type="entry name" value="Nucleotide-bd_a/b_plait_sf"/>
</dbReference>
<evidence type="ECO:0000313" key="5">
    <source>
        <dbReference type="EMBL" id="KAA6386672.1"/>
    </source>
</evidence>
<dbReference type="GO" id="GO:0003723">
    <property type="term" value="F:RNA binding"/>
    <property type="evidence" value="ECO:0007669"/>
    <property type="project" value="UniProtKB-UniRule"/>
</dbReference>
<dbReference type="InterPro" id="IPR035979">
    <property type="entry name" value="RBD_domain_sf"/>
</dbReference>
<dbReference type="PROSITE" id="PS50102">
    <property type="entry name" value="RRM"/>
    <property type="match status" value="1"/>
</dbReference>